<dbReference type="SUPFAM" id="SSF82649">
    <property type="entry name" value="SufE/NifU"/>
    <property type="match status" value="1"/>
</dbReference>
<organism evidence="2 3">
    <name type="scientific">Philodulcilactobacillus myokoensis</name>
    <dbReference type="NCBI Taxonomy" id="2929573"/>
    <lineage>
        <taxon>Bacteria</taxon>
        <taxon>Bacillati</taxon>
        <taxon>Bacillota</taxon>
        <taxon>Bacilli</taxon>
        <taxon>Lactobacillales</taxon>
        <taxon>Lactobacillaceae</taxon>
        <taxon>Philodulcilactobacillus</taxon>
    </lineage>
</organism>
<dbReference type="Proteomes" id="UP001144204">
    <property type="component" value="Unassembled WGS sequence"/>
</dbReference>
<dbReference type="AlphaFoldDB" id="A0A9W6AZT5"/>
<protein>
    <submittedName>
        <fullName evidence="2">Iron-sulfur cluster scaffold-like protein</fullName>
    </submittedName>
</protein>
<name>A0A9W6AZT5_9LACO</name>
<dbReference type="Pfam" id="PF01592">
    <property type="entry name" value="NifU_N"/>
    <property type="match status" value="1"/>
</dbReference>
<dbReference type="Gene3D" id="3.90.1010.10">
    <property type="match status" value="1"/>
</dbReference>
<reference evidence="2" key="2">
    <citation type="journal article" date="2023" name="PLoS ONE">
        <title>Philodulcilactobacillus myokoensis gen. nov., sp. nov., a fructophilic, acidophilic, and agar-phobic lactic acid bacterium isolated from fermented vegetable extracts.</title>
        <authorList>
            <person name="Kouya T."/>
            <person name="Ishiyama Y."/>
            <person name="Ohashi S."/>
            <person name="Kumakubo R."/>
            <person name="Yamazaki T."/>
            <person name="Otaki T."/>
        </authorList>
    </citation>
    <scope>NUCLEOTIDE SEQUENCE</scope>
    <source>
        <strain evidence="2">WR16-4</strain>
    </source>
</reference>
<evidence type="ECO:0000313" key="3">
    <source>
        <dbReference type="Proteomes" id="UP001144204"/>
    </source>
</evidence>
<proteinExistence type="predicted"/>
<dbReference type="GO" id="GO:0016226">
    <property type="term" value="P:iron-sulfur cluster assembly"/>
    <property type="evidence" value="ECO:0007669"/>
    <property type="project" value="InterPro"/>
</dbReference>
<dbReference type="EMBL" id="BRPL01000002">
    <property type="protein sequence ID" value="GLB46226.1"/>
    <property type="molecule type" value="Genomic_DNA"/>
</dbReference>
<comment type="caution">
    <text evidence="2">The sequence shown here is derived from an EMBL/GenBank/DDBJ whole genome shotgun (WGS) entry which is preliminary data.</text>
</comment>
<dbReference type="GO" id="GO:0051536">
    <property type="term" value="F:iron-sulfur cluster binding"/>
    <property type="evidence" value="ECO:0007669"/>
    <property type="project" value="InterPro"/>
</dbReference>
<dbReference type="NCBIfam" id="TIGR01994">
    <property type="entry name" value="SUF_scaf_2"/>
    <property type="match status" value="1"/>
</dbReference>
<dbReference type="GO" id="GO:0005506">
    <property type="term" value="F:iron ion binding"/>
    <property type="evidence" value="ECO:0007669"/>
    <property type="project" value="InterPro"/>
</dbReference>
<reference evidence="2" key="1">
    <citation type="submission" date="2022-07" db="EMBL/GenBank/DDBJ databases">
        <authorList>
            <person name="Kouya T."/>
            <person name="Ishiyama Y."/>
        </authorList>
    </citation>
    <scope>NUCLEOTIDE SEQUENCE</scope>
    <source>
        <strain evidence="2">WR16-4</strain>
    </source>
</reference>
<evidence type="ECO:0000259" key="1">
    <source>
        <dbReference type="Pfam" id="PF01592"/>
    </source>
</evidence>
<accession>A0A9W6AZT5</accession>
<dbReference type="CDD" id="cd06664">
    <property type="entry name" value="IscU_like"/>
    <property type="match status" value="1"/>
</dbReference>
<feature type="domain" description="NIF system FeS cluster assembly NifU N-terminal" evidence="1">
    <location>
        <begin position="7"/>
        <end position="89"/>
    </location>
</feature>
<gene>
    <name evidence="2" type="primary">iscU</name>
    <name evidence="2" type="ORF">WR164_02050</name>
</gene>
<evidence type="ECO:0000313" key="2">
    <source>
        <dbReference type="EMBL" id="GLB46226.1"/>
    </source>
</evidence>
<dbReference type="RefSeq" id="WP_286135685.1">
    <property type="nucleotide sequence ID" value="NZ_BRPL01000002.1"/>
</dbReference>
<dbReference type="InterPro" id="IPR002871">
    <property type="entry name" value="NIF_FeS_clus_asmbl_NifU_N"/>
</dbReference>
<keyword evidence="3" id="KW-1185">Reference proteome</keyword>
<sequence length="146" mass="16681">MDIRSLYQDIILDNASHPQFQKRLSGTRIQKVLVNNPTCGDRLVINGIYQHHKLEAIYFHINGCIISKASTNMMAHLVIHHSIKQIDDLVLSFSKLMTNEDFANKDKLGDALSLSSVAKLPVRIKCAMLPWKGIYQLLHREVHHEN</sequence>